<feature type="domain" description="RapZ C-terminal" evidence="6">
    <location>
        <begin position="167"/>
        <end position="285"/>
    </location>
</feature>
<keyword evidence="2 4" id="KW-0067">ATP-binding</keyword>
<dbReference type="EMBL" id="QUAH01000004">
    <property type="protein sequence ID" value="RFT16222.1"/>
    <property type="molecule type" value="Genomic_DNA"/>
</dbReference>
<keyword evidence="3 4" id="KW-0342">GTP-binding</keyword>
<organism evidence="7 8">
    <name type="scientific">Candidatus Saccharicenans subterraneus</name>
    <dbReference type="NCBI Taxonomy" id="2508984"/>
    <lineage>
        <taxon>Bacteria</taxon>
        <taxon>Candidatus Aminicenantota</taxon>
        <taxon>Candidatus Aminicenantia</taxon>
        <taxon>Candidatus Aminicenantales</taxon>
        <taxon>Candidatus Saccharicenantaceae</taxon>
        <taxon>Candidatus Saccharicenans</taxon>
    </lineage>
</organism>
<dbReference type="NCBIfam" id="NF003828">
    <property type="entry name" value="PRK05416.1"/>
    <property type="match status" value="1"/>
</dbReference>
<dbReference type="GO" id="GO:0005525">
    <property type="term" value="F:GTP binding"/>
    <property type="evidence" value="ECO:0007669"/>
    <property type="project" value="UniProtKB-UniRule"/>
</dbReference>
<dbReference type="AlphaFoldDB" id="A0A3E2BNJ7"/>
<dbReference type="GO" id="GO:0005524">
    <property type="term" value="F:ATP binding"/>
    <property type="evidence" value="ECO:0007669"/>
    <property type="project" value="UniProtKB-UniRule"/>
</dbReference>
<feature type="binding site" evidence="4">
    <location>
        <begin position="66"/>
        <end position="69"/>
    </location>
    <ligand>
        <name>GTP</name>
        <dbReference type="ChEBI" id="CHEBI:37565"/>
    </ligand>
</feature>
<reference evidence="7 8" key="1">
    <citation type="submission" date="2018-08" db="EMBL/GenBank/DDBJ databases">
        <title>Genome analysis of the thermophilic bacterium of the candidate phylum Aminicenantes from deep subsurface aquifer revealed its physiology and ecological role.</title>
        <authorList>
            <person name="Kadnikov V.V."/>
            <person name="Mardanov A.V."/>
            <person name="Beletsky A.V."/>
            <person name="Karnachuk O.V."/>
            <person name="Ravin N.V."/>
        </authorList>
    </citation>
    <scope>NUCLEOTIDE SEQUENCE [LARGE SCALE GENOMIC DNA]</scope>
    <source>
        <strain evidence="7">BY38</strain>
    </source>
</reference>
<evidence type="ECO:0000313" key="7">
    <source>
        <dbReference type="EMBL" id="RFT16222.1"/>
    </source>
</evidence>
<dbReference type="SUPFAM" id="SSF52540">
    <property type="entry name" value="P-loop containing nucleoside triphosphate hydrolases"/>
    <property type="match status" value="1"/>
</dbReference>
<dbReference type="Pfam" id="PF22740">
    <property type="entry name" value="PapZ_C"/>
    <property type="match status" value="1"/>
</dbReference>
<dbReference type="InterPro" id="IPR005337">
    <property type="entry name" value="RapZ-like"/>
</dbReference>
<gene>
    <name evidence="7" type="ORF">OP8BY_1826</name>
</gene>
<feature type="domain" description="RapZ-like N-terminal" evidence="5">
    <location>
        <begin position="9"/>
        <end position="158"/>
    </location>
</feature>
<name>A0A3E2BNJ7_9BACT</name>
<dbReference type="InterPro" id="IPR053930">
    <property type="entry name" value="RapZ-like_N"/>
</dbReference>
<evidence type="ECO:0000259" key="6">
    <source>
        <dbReference type="Pfam" id="PF22740"/>
    </source>
</evidence>
<evidence type="ECO:0000256" key="3">
    <source>
        <dbReference type="ARBA" id="ARBA00023134"/>
    </source>
</evidence>
<evidence type="ECO:0000256" key="2">
    <source>
        <dbReference type="ARBA" id="ARBA00022840"/>
    </source>
</evidence>
<dbReference type="PANTHER" id="PTHR30448:SF0">
    <property type="entry name" value="RNASE ADAPTER PROTEIN RAPZ"/>
    <property type="match status" value="1"/>
</dbReference>
<evidence type="ECO:0000256" key="1">
    <source>
        <dbReference type="ARBA" id="ARBA00022741"/>
    </source>
</evidence>
<accession>A0A3E2BNJ7</accession>
<evidence type="ECO:0000256" key="4">
    <source>
        <dbReference type="HAMAP-Rule" id="MF_00636"/>
    </source>
</evidence>
<dbReference type="Gene3D" id="3.40.50.300">
    <property type="entry name" value="P-loop containing nucleotide triphosphate hydrolases"/>
    <property type="match status" value="1"/>
</dbReference>
<keyword evidence="1 4" id="KW-0547">Nucleotide-binding</keyword>
<sequence length="287" mass="33158">MKNHRKGTDFIVVTGLSGSGKTVVSRFLEDLGYYCVDNLPAKLIPELVDLWLRKKVEIDRMALVVDIREPRFLAEFPDIVRQLKVKPFLIFLEATDEALVKRFSESRRPHPLARNKSVLSGVRLERKKLAHIRDMADEVIDTTGLTISQLKEQVFDRILRKKQRHLQVFVISFGYKYGLPLDSDLVFDTRFLPNPYYLDNLRQLDGRSQKVRDFVLNSEETRAFLTRLYDFVDYLLPGFLKEGKSSLTISVGCTGGRHRSVVIAEALKAHLKARKQAVKIIHRDIYK</sequence>
<dbReference type="PANTHER" id="PTHR30448">
    <property type="entry name" value="RNASE ADAPTER PROTEIN RAPZ"/>
    <property type="match status" value="1"/>
</dbReference>
<dbReference type="Proteomes" id="UP000257323">
    <property type="component" value="Unassembled WGS sequence"/>
</dbReference>
<proteinExistence type="inferred from homology"/>
<evidence type="ECO:0000313" key="8">
    <source>
        <dbReference type="Proteomes" id="UP000257323"/>
    </source>
</evidence>
<dbReference type="InterPro" id="IPR027417">
    <property type="entry name" value="P-loop_NTPase"/>
</dbReference>
<comment type="caution">
    <text evidence="7">The sequence shown here is derived from an EMBL/GenBank/DDBJ whole genome shotgun (WGS) entry which is preliminary data.</text>
</comment>
<dbReference type="HAMAP" id="MF_00636">
    <property type="entry name" value="RapZ_like"/>
    <property type="match status" value="1"/>
</dbReference>
<dbReference type="InterPro" id="IPR053931">
    <property type="entry name" value="RapZ_C"/>
</dbReference>
<feature type="binding site" evidence="4">
    <location>
        <begin position="15"/>
        <end position="22"/>
    </location>
    <ligand>
        <name>ATP</name>
        <dbReference type="ChEBI" id="CHEBI:30616"/>
    </ligand>
</feature>
<dbReference type="Pfam" id="PF03668">
    <property type="entry name" value="RapZ-like_N"/>
    <property type="match status" value="1"/>
</dbReference>
<protein>
    <submittedName>
        <fullName evidence="7">Hypothetical ATP-binding protein UPF0042, contains P-loop</fullName>
    </submittedName>
</protein>
<dbReference type="PIRSF" id="PIRSF005052">
    <property type="entry name" value="P-loopkin"/>
    <property type="match status" value="1"/>
</dbReference>
<evidence type="ECO:0000259" key="5">
    <source>
        <dbReference type="Pfam" id="PF03668"/>
    </source>
</evidence>